<keyword evidence="5 7" id="KW-0472">Membrane</keyword>
<feature type="region of interest" description="Disordered" evidence="6">
    <location>
        <begin position="1"/>
        <end position="27"/>
    </location>
</feature>
<sequence>MSEAGLTDKTAGGHHGANYEGDNGKPAGADLNRQVSVTLTPQQFEEMYFQPGVKSRAQQENIKAFGNPTPLGIVCFLLTYTPTMCVLMGFRGTTTSSLLGLLGSYYLFGGMGMWISGILEWIVGNTYPSLVFISFGSFWLSLGITLDPNYQVQQTLGMTGPAFNSAFGLYLVFWSIYVYFLSIAALKTNVTLFIIVFFVAMTFNLLGVTYFKLASGDLALASTLATATGAVGFVSSVAGYWILLHLILASVEFPVNVPLGDLSRFYKKREAA</sequence>
<name>A0A316YRB3_9BASI</name>
<keyword evidence="3 7" id="KW-0812">Transmembrane</keyword>
<dbReference type="EMBL" id="KZ819635">
    <property type="protein sequence ID" value="PWN91556.1"/>
    <property type="molecule type" value="Genomic_DNA"/>
</dbReference>
<dbReference type="PANTHER" id="PTHR31123">
    <property type="entry name" value="ACCUMULATION OF DYADS PROTEIN 2-RELATED"/>
    <property type="match status" value="1"/>
</dbReference>
<feature type="transmembrane region" description="Helical" evidence="7">
    <location>
        <begin position="192"/>
        <end position="211"/>
    </location>
</feature>
<feature type="transmembrane region" description="Helical" evidence="7">
    <location>
        <begin position="102"/>
        <end position="123"/>
    </location>
</feature>
<comment type="subcellular location">
    <subcellularLocation>
        <location evidence="1">Membrane</location>
        <topology evidence="1">Multi-pass membrane protein</topology>
    </subcellularLocation>
</comment>
<evidence type="ECO:0000256" key="2">
    <source>
        <dbReference type="ARBA" id="ARBA00005587"/>
    </source>
</evidence>
<evidence type="ECO:0000256" key="6">
    <source>
        <dbReference type="SAM" id="MobiDB-lite"/>
    </source>
</evidence>
<evidence type="ECO:0000256" key="5">
    <source>
        <dbReference type="ARBA" id="ARBA00023136"/>
    </source>
</evidence>
<protein>
    <recommendedName>
        <fullName evidence="10">GPR1/FUN34/YaaH-class plasma membrane protein</fullName>
    </recommendedName>
</protein>
<evidence type="ECO:0000256" key="3">
    <source>
        <dbReference type="ARBA" id="ARBA00022692"/>
    </source>
</evidence>
<feature type="transmembrane region" description="Helical" evidence="7">
    <location>
        <begin position="71"/>
        <end position="90"/>
    </location>
</feature>
<proteinExistence type="inferred from homology"/>
<feature type="transmembrane region" description="Helical" evidence="7">
    <location>
        <begin position="129"/>
        <end position="146"/>
    </location>
</feature>
<dbReference type="InParanoid" id="A0A316YRB3"/>
<dbReference type="GO" id="GO:0015123">
    <property type="term" value="F:acetate transmembrane transporter activity"/>
    <property type="evidence" value="ECO:0007669"/>
    <property type="project" value="TreeGrafter"/>
</dbReference>
<dbReference type="RefSeq" id="XP_025378754.1">
    <property type="nucleotide sequence ID" value="XM_025524801.1"/>
</dbReference>
<evidence type="ECO:0000313" key="9">
    <source>
        <dbReference type="Proteomes" id="UP000245768"/>
    </source>
</evidence>
<accession>A0A316YRB3</accession>
<evidence type="ECO:0000256" key="7">
    <source>
        <dbReference type="SAM" id="Phobius"/>
    </source>
</evidence>
<comment type="similarity">
    <text evidence="2">Belongs to the acetate uptake transporter (AceTr) (TC 2.A.96) family.</text>
</comment>
<evidence type="ECO:0000313" key="8">
    <source>
        <dbReference type="EMBL" id="PWN91556.1"/>
    </source>
</evidence>
<evidence type="ECO:0000256" key="4">
    <source>
        <dbReference type="ARBA" id="ARBA00022989"/>
    </source>
</evidence>
<feature type="transmembrane region" description="Helical" evidence="7">
    <location>
        <begin position="167"/>
        <end position="186"/>
    </location>
</feature>
<dbReference type="InterPro" id="IPR051633">
    <property type="entry name" value="AceTr"/>
</dbReference>
<dbReference type="Pfam" id="PF01184">
    <property type="entry name" value="Gpr1_Fun34_YaaH"/>
    <property type="match status" value="1"/>
</dbReference>
<dbReference type="OrthoDB" id="3648309at2759"/>
<keyword evidence="9" id="KW-1185">Reference proteome</keyword>
<evidence type="ECO:0008006" key="10">
    <source>
        <dbReference type="Google" id="ProtNLM"/>
    </source>
</evidence>
<keyword evidence="4 7" id="KW-1133">Transmembrane helix</keyword>
<reference evidence="8 9" key="1">
    <citation type="journal article" date="2018" name="Mol. Biol. Evol.">
        <title>Broad Genomic Sampling Reveals a Smut Pathogenic Ancestry of the Fungal Clade Ustilaginomycotina.</title>
        <authorList>
            <person name="Kijpornyongpan T."/>
            <person name="Mondo S.J."/>
            <person name="Barry K."/>
            <person name="Sandor L."/>
            <person name="Lee J."/>
            <person name="Lipzen A."/>
            <person name="Pangilinan J."/>
            <person name="LaButti K."/>
            <person name="Hainaut M."/>
            <person name="Henrissat B."/>
            <person name="Grigoriev I.V."/>
            <person name="Spatafora J.W."/>
            <person name="Aime M.C."/>
        </authorList>
    </citation>
    <scope>NUCLEOTIDE SEQUENCE [LARGE SCALE GENOMIC DNA]</scope>
    <source>
        <strain evidence="8 9">MCA 4198</strain>
    </source>
</reference>
<dbReference type="GO" id="GO:0005886">
    <property type="term" value="C:plasma membrane"/>
    <property type="evidence" value="ECO:0007669"/>
    <property type="project" value="TreeGrafter"/>
</dbReference>
<dbReference type="AlphaFoldDB" id="A0A316YRB3"/>
<dbReference type="PANTHER" id="PTHR31123:SF4">
    <property type="entry name" value="PROTEIN ALCS"/>
    <property type="match status" value="1"/>
</dbReference>
<organism evidence="8 9">
    <name type="scientific">Acaromyces ingoldii</name>
    <dbReference type="NCBI Taxonomy" id="215250"/>
    <lineage>
        <taxon>Eukaryota</taxon>
        <taxon>Fungi</taxon>
        <taxon>Dikarya</taxon>
        <taxon>Basidiomycota</taxon>
        <taxon>Ustilaginomycotina</taxon>
        <taxon>Exobasidiomycetes</taxon>
        <taxon>Exobasidiales</taxon>
        <taxon>Cryptobasidiaceae</taxon>
        <taxon>Acaromyces</taxon>
    </lineage>
</organism>
<evidence type="ECO:0000256" key="1">
    <source>
        <dbReference type="ARBA" id="ARBA00004141"/>
    </source>
</evidence>
<dbReference type="InterPro" id="IPR000791">
    <property type="entry name" value="Gpr1/Fun34/SatP-like"/>
</dbReference>
<dbReference type="NCBIfam" id="NF038013">
    <property type="entry name" value="AceTr_1"/>
    <property type="match status" value="1"/>
</dbReference>
<dbReference type="GeneID" id="37046717"/>
<gene>
    <name evidence="8" type="ORF">FA10DRAFT_300157</name>
</gene>
<dbReference type="STRING" id="215250.A0A316YRB3"/>
<dbReference type="Proteomes" id="UP000245768">
    <property type="component" value="Unassembled WGS sequence"/>
</dbReference>